<protein>
    <submittedName>
        <fullName evidence="1">Uncharacterized protein</fullName>
    </submittedName>
</protein>
<organism evidence="1 2">
    <name type="scientific">Gossypium lobatum</name>
    <dbReference type="NCBI Taxonomy" id="34289"/>
    <lineage>
        <taxon>Eukaryota</taxon>
        <taxon>Viridiplantae</taxon>
        <taxon>Streptophyta</taxon>
        <taxon>Embryophyta</taxon>
        <taxon>Tracheophyta</taxon>
        <taxon>Spermatophyta</taxon>
        <taxon>Magnoliopsida</taxon>
        <taxon>eudicotyledons</taxon>
        <taxon>Gunneridae</taxon>
        <taxon>Pentapetalae</taxon>
        <taxon>rosids</taxon>
        <taxon>malvids</taxon>
        <taxon>Malvales</taxon>
        <taxon>Malvaceae</taxon>
        <taxon>Malvoideae</taxon>
        <taxon>Gossypium</taxon>
    </lineage>
</organism>
<dbReference type="Proteomes" id="UP000593572">
    <property type="component" value="Unassembled WGS sequence"/>
</dbReference>
<keyword evidence="2" id="KW-1185">Reference proteome</keyword>
<evidence type="ECO:0000313" key="2">
    <source>
        <dbReference type="Proteomes" id="UP000593572"/>
    </source>
</evidence>
<proteinExistence type="predicted"/>
<comment type="caution">
    <text evidence="1">The sequence shown here is derived from an EMBL/GenBank/DDBJ whole genome shotgun (WGS) entry which is preliminary data.</text>
</comment>
<accession>A0A7J8LTI0</accession>
<dbReference type="AlphaFoldDB" id="A0A7J8LTI0"/>
<reference evidence="1 2" key="1">
    <citation type="journal article" date="2019" name="Genome Biol. Evol.">
        <title>Insights into the evolution of the New World diploid cottons (Gossypium, subgenus Houzingenia) based on genome sequencing.</title>
        <authorList>
            <person name="Grover C.E."/>
            <person name="Arick M.A. 2nd"/>
            <person name="Thrash A."/>
            <person name="Conover J.L."/>
            <person name="Sanders W.S."/>
            <person name="Peterson D.G."/>
            <person name="Frelichowski J.E."/>
            <person name="Scheffler J.A."/>
            <person name="Scheffler B.E."/>
            <person name="Wendel J.F."/>
        </authorList>
    </citation>
    <scope>NUCLEOTIDE SEQUENCE [LARGE SCALE GENOMIC DNA]</scope>
    <source>
        <strain evidence="1">157</strain>
        <tissue evidence="1">Leaf</tissue>
    </source>
</reference>
<evidence type="ECO:0000313" key="1">
    <source>
        <dbReference type="EMBL" id="MBA0555767.1"/>
    </source>
</evidence>
<dbReference type="EMBL" id="JABEZX010000005">
    <property type="protein sequence ID" value="MBA0555767.1"/>
    <property type="molecule type" value="Genomic_DNA"/>
</dbReference>
<gene>
    <name evidence="1" type="ORF">Golob_025924</name>
</gene>
<sequence>MKTLCGLGQCMKNVNFRKVIGGI</sequence>
<name>A0A7J8LTI0_9ROSI</name>
<feature type="non-terminal residue" evidence="1">
    <location>
        <position position="23"/>
    </location>
</feature>